<dbReference type="Gene3D" id="3.30.70.1430">
    <property type="entry name" value="Multidrug efflux transporter AcrB pore domain"/>
    <property type="match status" value="2"/>
</dbReference>
<dbReference type="Gene3D" id="3.30.70.1320">
    <property type="entry name" value="Multidrug efflux transporter AcrB pore domain like"/>
    <property type="match status" value="1"/>
</dbReference>
<reference evidence="2 3" key="1">
    <citation type="submission" date="2023-08" db="EMBL/GenBank/DDBJ databases">
        <title>Pathogen: clinical or host-associated sample.</title>
        <authorList>
            <person name="Hergert J."/>
            <person name="Casey R."/>
            <person name="Wagner J."/>
            <person name="Young E.L."/>
            <person name="Oakeson K.F."/>
        </authorList>
    </citation>
    <scope>NUCLEOTIDE SEQUENCE [LARGE SCALE GENOMIC DNA]</scope>
    <source>
        <strain evidence="2 3">UPHL-collab-2</strain>
    </source>
</reference>
<dbReference type="InterPro" id="IPR027463">
    <property type="entry name" value="AcrB_DN_DC_subdom"/>
</dbReference>
<feature type="transmembrane region" description="Helical" evidence="1">
    <location>
        <begin position="974"/>
        <end position="993"/>
    </location>
</feature>
<feature type="transmembrane region" description="Helical" evidence="1">
    <location>
        <begin position="331"/>
        <end position="351"/>
    </location>
</feature>
<feature type="transmembrane region" description="Helical" evidence="1">
    <location>
        <begin position="876"/>
        <end position="895"/>
    </location>
</feature>
<feature type="transmembrane region" description="Helical" evidence="1">
    <location>
        <begin position="1005"/>
        <end position="1030"/>
    </location>
</feature>
<organism evidence="2 3">
    <name type="scientific">Shinella oryzae</name>
    <dbReference type="NCBI Taxonomy" id="2871820"/>
    <lineage>
        <taxon>Bacteria</taxon>
        <taxon>Pseudomonadati</taxon>
        <taxon>Pseudomonadota</taxon>
        <taxon>Alphaproteobacteria</taxon>
        <taxon>Hyphomicrobiales</taxon>
        <taxon>Rhizobiaceae</taxon>
        <taxon>Shinella</taxon>
    </lineage>
</organism>
<keyword evidence="1" id="KW-0812">Transmembrane</keyword>
<dbReference type="SUPFAM" id="SSF82866">
    <property type="entry name" value="Multidrug efflux transporter AcrB transmembrane domain"/>
    <property type="match status" value="2"/>
</dbReference>
<feature type="transmembrane region" description="Helical" evidence="1">
    <location>
        <begin position="384"/>
        <end position="408"/>
    </location>
</feature>
<accession>A0ABY9K3A4</accession>
<protein>
    <submittedName>
        <fullName evidence="2">Efflux RND transporter permease subunit</fullName>
    </submittedName>
</protein>
<dbReference type="Pfam" id="PF00873">
    <property type="entry name" value="ACR_tran"/>
    <property type="match status" value="1"/>
</dbReference>
<dbReference type="Gene3D" id="3.30.2090.10">
    <property type="entry name" value="Multidrug efflux transporter AcrB TolC docking domain, DN and DC subdomains"/>
    <property type="match status" value="2"/>
</dbReference>
<sequence>MNFSAWSIRNPIAPLLAFALLLYVGIQSFYSLPITRFPNIDVPVIAISVTQSGAAPAELEVQVTKEIEDAVAGIEGVDDIVSTVTDGSSVTSVLFKIEKPTNQALQDVKDAIDRIRSDLPASIEEPVVSKIDVEGQAIQTFAVSSPNMTLEELSWFVDDKVKRALQGQPGIGKIDRFGGADREVRVDLNQDKLDSYGISAADVNRQIRSMNADAGSGRGQIAGAEQAIRTLGDARSVEKLTNTMIALPNGRFVRLSELGRISDTYEEPRSFSRFNGNPVVTFAVFRSKGASEVTVAGSVEKALGSVRAQNPDVSIEMVDDAVYFTYGNYEAALHTLIEGALLAVAVVLLFLRNWRATLISAVALPLSAIPTFFVMDMLGFSLNLVSFLALTLATGILVDDAIVEVENIARHIRMGKSPYRAAIEAADEIGLAVIATTFTIIAVFVPVSFMPGIPGQYFIQFGLTVAVAVFFSLAVARLITPVMAAYLMRSSDADGHGEEKEGRFMRGYTWLVSKTTGTWYARYATLLGAFAFLIASVMLLFTVPGSFMPPEDASRVVLSVELPPDAMLDDTDRTTTQVYDKVKDIDGVTSVFVLGGSSPKGDLELRRASVTVILDRLEHSLAYRLVNDVLGGIPVIGPYLPKMEAHGRLRPQWDIEKEIFAKLRDIPDVRIIKLNDRGERDLAFNLLSNNEADLNDTVAVLEAKLRADPLLANVSSEGSLPRPELQIRPRDDQMARFGITTAQISEVVRVATIGDIDSQLSKVSLDNRLIPIRVQVDRAFRTDLAAIRNLKIQTAGGQFVPLSSVADIDYSEGPSAVKRHNRNRVVSIGSDLQQGVALDTATARFKEIASGIDMPSTVQFAESGDAEIQAEMQQSFGNAMLLGLLLVLMVLILLFKDVIQPFTILLSLPLAIGGVAAGLILTQNALSMPVLIGILMLMGIVTKNAILLVDFAIEMRHAGMERVEAMIEAGRKRARPIVMTSIAMSAGMLPSALGVGEGGAFRSPMAIAVIGGIIVSTVLSLVVVPSFFLIMDDLSRFLGWAFGRFVGKKDDELLAMEPQALTQLADQTARTVTELEKRIETLEKKNGERKPFTVVHHSTLAAE</sequence>
<dbReference type="PANTHER" id="PTHR32063">
    <property type="match status" value="1"/>
</dbReference>
<proteinExistence type="predicted"/>
<name>A0ABY9K3A4_9HYPH</name>
<dbReference type="Gene3D" id="3.30.70.1440">
    <property type="entry name" value="Multidrug efflux transporter AcrB pore domain"/>
    <property type="match status" value="1"/>
</dbReference>
<evidence type="ECO:0000313" key="2">
    <source>
        <dbReference type="EMBL" id="WLS03053.1"/>
    </source>
</evidence>
<evidence type="ECO:0000313" key="3">
    <source>
        <dbReference type="Proteomes" id="UP001225788"/>
    </source>
</evidence>
<keyword evidence="3" id="KW-1185">Reference proteome</keyword>
<dbReference type="Proteomes" id="UP001225788">
    <property type="component" value="Chromosome"/>
</dbReference>
<keyword evidence="1" id="KW-1133">Transmembrane helix</keyword>
<dbReference type="InterPro" id="IPR001036">
    <property type="entry name" value="Acrflvin-R"/>
</dbReference>
<dbReference type="PRINTS" id="PR00702">
    <property type="entry name" value="ACRIFLAVINRP"/>
</dbReference>
<evidence type="ECO:0000256" key="1">
    <source>
        <dbReference type="SAM" id="Phobius"/>
    </source>
</evidence>
<dbReference type="Gene3D" id="1.20.1640.10">
    <property type="entry name" value="Multidrug efflux transporter AcrB transmembrane domain"/>
    <property type="match status" value="2"/>
</dbReference>
<dbReference type="SUPFAM" id="SSF82714">
    <property type="entry name" value="Multidrug efflux transporter AcrB TolC docking domain, DN and DC subdomains"/>
    <property type="match status" value="2"/>
</dbReference>
<dbReference type="EMBL" id="CP132314">
    <property type="protein sequence ID" value="WLS03053.1"/>
    <property type="molecule type" value="Genomic_DNA"/>
</dbReference>
<dbReference type="RefSeq" id="WP_306158533.1">
    <property type="nucleotide sequence ID" value="NZ_CP132314.1"/>
</dbReference>
<feature type="transmembrane region" description="Helical" evidence="1">
    <location>
        <begin position="429"/>
        <end position="451"/>
    </location>
</feature>
<feature type="transmembrane region" description="Helical" evidence="1">
    <location>
        <begin position="523"/>
        <end position="543"/>
    </location>
</feature>
<gene>
    <name evidence="2" type="ORF">Q9315_16835</name>
</gene>
<dbReference type="PANTHER" id="PTHR32063:SF77">
    <property type="entry name" value="ACR FAMILY TRANSPORT PROTEIN"/>
    <property type="match status" value="1"/>
</dbReference>
<feature type="transmembrane region" description="Helical" evidence="1">
    <location>
        <begin position="902"/>
        <end position="922"/>
    </location>
</feature>
<feature type="transmembrane region" description="Helical" evidence="1">
    <location>
        <begin position="457"/>
        <end position="479"/>
    </location>
</feature>
<dbReference type="SUPFAM" id="SSF82693">
    <property type="entry name" value="Multidrug efflux transporter AcrB pore domain, PN1, PN2, PC1 and PC2 subdomains"/>
    <property type="match status" value="3"/>
</dbReference>
<keyword evidence="1" id="KW-0472">Membrane</keyword>
<feature type="transmembrane region" description="Helical" evidence="1">
    <location>
        <begin position="928"/>
        <end position="953"/>
    </location>
</feature>
<feature type="transmembrane region" description="Helical" evidence="1">
    <location>
        <begin position="358"/>
        <end position="378"/>
    </location>
</feature>